<feature type="transmembrane region" description="Helical" evidence="5">
    <location>
        <begin position="871"/>
        <end position="894"/>
    </location>
</feature>
<dbReference type="CDD" id="cd11070">
    <property type="entry name" value="CYP56-like"/>
    <property type="match status" value="1"/>
</dbReference>
<feature type="transmembrane region" description="Helical" evidence="5">
    <location>
        <begin position="774"/>
        <end position="795"/>
    </location>
</feature>
<evidence type="ECO:0000256" key="2">
    <source>
        <dbReference type="ARBA" id="ARBA00022692"/>
    </source>
</evidence>
<comment type="subcellular location">
    <subcellularLocation>
        <location evidence="1">Membrane</location>
        <topology evidence="1">Multi-pass membrane protein</topology>
    </subcellularLocation>
</comment>
<dbReference type="GO" id="GO:0020037">
    <property type="term" value="F:heme binding"/>
    <property type="evidence" value="ECO:0007669"/>
    <property type="project" value="InterPro"/>
</dbReference>
<gene>
    <name evidence="6" type="ORF">GTA08_BOTSDO04863</name>
</gene>
<evidence type="ECO:0000313" key="6">
    <source>
        <dbReference type="EMBL" id="KAF4307268.1"/>
    </source>
</evidence>
<dbReference type="GO" id="GO:0004497">
    <property type="term" value="F:monooxygenase activity"/>
    <property type="evidence" value="ECO:0007669"/>
    <property type="project" value="InterPro"/>
</dbReference>
<protein>
    <recommendedName>
        <fullName evidence="8">Cytochrome p450 protein</fullName>
    </recommendedName>
</protein>
<keyword evidence="2 5" id="KW-0812">Transmembrane</keyword>
<evidence type="ECO:0000313" key="7">
    <source>
        <dbReference type="Proteomes" id="UP000572817"/>
    </source>
</evidence>
<dbReference type="InterPro" id="IPR036396">
    <property type="entry name" value="Cyt_P450_sf"/>
</dbReference>
<evidence type="ECO:0000256" key="1">
    <source>
        <dbReference type="ARBA" id="ARBA00004141"/>
    </source>
</evidence>
<dbReference type="Proteomes" id="UP000572817">
    <property type="component" value="Unassembled WGS sequence"/>
</dbReference>
<accession>A0A8H4IVU6</accession>
<proteinExistence type="predicted"/>
<dbReference type="PANTHER" id="PTHR23507:SF40">
    <property type="entry name" value="TETRACYCLINE-EFFLUX TRANSPORTER"/>
    <property type="match status" value="1"/>
</dbReference>
<dbReference type="SUPFAM" id="SSF103473">
    <property type="entry name" value="MFS general substrate transporter"/>
    <property type="match status" value="1"/>
</dbReference>
<dbReference type="SUPFAM" id="SSF48264">
    <property type="entry name" value="Cytochrome P450"/>
    <property type="match status" value="1"/>
</dbReference>
<dbReference type="InterPro" id="IPR036259">
    <property type="entry name" value="MFS_trans_sf"/>
</dbReference>
<feature type="transmembrane region" description="Helical" evidence="5">
    <location>
        <begin position="1006"/>
        <end position="1026"/>
    </location>
</feature>
<dbReference type="InterPro" id="IPR001128">
    <property type="entry name" value="Cyt_P450"/>
</dbReference>
<feature type="transmembrane region" description="Helical" evidence="5">
    <location>
        <begin position="742"/>
        <end position="762"/>
    </location>
</feature>
<dbReference type="InterPro" id="IPR011701">
    <property type="entry name" value="MFS"/>
</dbReference>
<feature type="transmembrane region" description="Helical" evidence="5">
    <location>
        <begin position="835"/>
        <end position="859"/>
    </location>
</feature>
<feature type="transmembrane region" description="Helical" evidence="5">
    <location>
        <begin position="690"/>
        <end position="708"/>
    </location>
</feature>
<name>A0A8H4IVU6_9PEZI</name>
<organism evidence="6 7">
    <name type="scientific">Botryosphaeria dothidea</name>
    <dbReference type="NCBI Taxonomy" id="55169"/>
    <lineage>
        <taxon>Eukaryota</taxon>
        <taxon>Fungi</taxon>
        <taxon>Dikarya</taxon>
        <taxon>Ascomycota</taxon>
        <taxon>Pezizomycotina</taxon>
        <taxon>Dothideomycetes</taxon>
        <taxon>Dothideomycetes incertae sedis</taxon>
        <taxon>Botryosphaeriales</taxon>
        <taxon>Botryosphaeriaceae</taxon>
        <taxon>Botryosphaeria</taxon>
    </lineage>
</organism>
<dbReference type="EMBL" id="WWBZ02000033">
    <property type="protein sequence ID" value="KAF4307268.1"/>
    <property type="molecule type" value="Genomic_DNA"/>
</dbReference>
<dbReference type="Gene3D" id="1.20.1250.20">
    <property type="entry name" value="MFS general substrate transporter like domains"/>
    <property type="match status" value="1"/>
</dbReference>
<dbReference type="AlphaFoldDB" id="A0A8H4IVU6"/>
<dbReference type="GO" id="GO:0022857">
    <property type="term" value="F:transmembrane transporter activity"/>
    <property type="evidence" value="ECO:0007669"/>
    <property type="project" value="InterPro"/>
</dbReference>
<evidence type="ECO:0000256" key="5">
    <source>
        <dbReference type="SAM" id="Phobius"/>
    </source>
</evidence>
<reference evidence="6" key="1">
    <citation type="submission" date="2020-04" db="EMBL/GenBank/DDBJ databases">
        <title>Genome Assembly and Annotation of Botryosphaeria dothidea sdau 11-99, a Latent Pathogen of Apple Fruit Ring Rot in China.</title>
        <authorList>
            <person name="Yu C."/>
            <person name="Diao Y."/>
            <person name="Lu Q."/>
            <person name="Zhao J."/>
            <person name="Cui S."/>
            <person name="Peng C."/>
            <person name="He B."/>
            <person name="Liu H."/>
        </authorList>
    </citation>
    <scope>NUCLEOTIDE SEQUENCE [LARGE SCALE GENOMIC DNA]</scope>
    <source>
        <strain evidence="6">Sdau11-99</strain>
    </source>
</reference>
<dbReference type="OrthoDB" id="1470350at2759"/>
<evidence type="ECO:0008006" key="8">
    <source>
        <dbReference type="Google" id="ProtNLM"/>
    </source>
</evidence>
<evidence type="ECO:0000256" key="4">
    <source>
        <dbReference type="ARBA" id="ARBA00023136"/>
    </source>
</evidence>
<dbReference type="GO" id="GO:0005506">
    <property type="term" value="F:iron ion binding"/>
    <property type="evidence" value="ECO:0007669"/>
    <property type="project" value="InterPro"/>
</dbReference>
<evidence type="ECO:0000256" key="3">
    <source>
        <dbReference type="ARBA" id="ARBA00022989"/>
    </source>
</evidence>
<dbReference type="PANTHER" id="PTHR23507">
    <property type="entry name" value="ZGC:174356"/>
    <property type="match status" value="1"/>
</dbReference>
<dbReference type="Gene3D" id="1.10.630.10">
    <property type="entry name" value="Cytochrome P450"/>
    <property type="match status" value="1"/>
</dbReference>
<keyword evidence="7" id="KW-1185">Reference proteome</keyword>
<dbReference type="GO" id="GO:0016020">
    <property type="term" value="C:membrane"/>
    <property type="evidence" value="ECO:0007669"/>
    <property type="project" value="UniProtKB-SubCell"/>
</dbReference>
<comment type="caution">
    <text evidence="6">The sequence shown here is derived from an EMBL/GenBank/DDBJ whole genome shotgun (WGS) entry which is preliminary data.</text>
</comment>
<feature type="transmembrane region" description="Helical" evidence="5">
    <location>
        <begin position="714"/>
        <end position="730"/>
    </location>
</feature>
<dbReference type="Pfam" id="PF07690">
    <property type="entry name" value="MFS_1"/>
    <property type="match status" value="1"/>
</dbReference>
<feature type="transmembrane region" description="Helical" evidence="5">
    <location>
        <begin position="660"/>
        <end position="678"/>
    </location>
</feature>
<keyword evidence="4 5" id="KW-0472">Membrane</keyword>
<keyword evidence="3 5" id="KW-1133">Transmembrane helix</keyword>
<sequence length="1033" mass="113740">MAFLTALKVLTLVLAGLLYLYVRIPSSLPKGIPSVPIYISLLGLWSDMGQDEIYDKWLREPLETHGAVKIWFAGRWNLLFTRPEYLKEMLRNEDVYAKAGSQKKIPWSVIASLVGDNIINSHGDTWKLYTAIMKPGLQKQNFDTRPILEKSRKFVDLLLQERSKSQSLDGILVNPLVQRFTIAVMGESFLDIDFGCLESPSVCIEQLQTLIKRTIFKPLFFNFPTLDQYPYIFTSRRRAFALMKEFEDLLCHLVRNRPRKLERKEPVPPEDELVVHMLESALDEGRINEDQFRANLKIVFLTAHENNQQLMNSMFWQLGKTQDIQDKLRAEVFATGVTTPTAETVNKLPYLTAVVMELLRVYPPVSQLINRVSLQPSRLADAIEIPAGTWVGWNAPGVQTDPQVWGPSARDFVPERWGHKAEDVMTKSRKETIKGNFIAFNSHSRKCLGQSWAILEMKLAMFELVRRVKWHIDPSYKLKLTSGGILAPLGSPVGRENLHASFRAARRVQPQLPTWGPGTRDTGTDCRIVTRAGGRAAATYLKCADCGHLSHDSVADEVLWLLPSVILFNLAMGATAMPRTNVIVSLVCRSVLSQHESNGGPSAFGDQQLSPRHGGVLSHTSQTFTATDDMSMDPSAIMIGEYNPQCSFGEIESATAMITLWGNLVASALGAVTAPIWGKMSDRFGRIKPLAAVSTLILASEICVLVVATMPDRLSGTFIALMALLSSYASDCTPSDDRMKALGWLHGSVFFGMSAGPAFGGYLATVGDEKKPLLVFYVALKMMRVVGILILATCVPESLAEQRRWSKSLLDDLCSRKLLQGLAPSHLRSETRRNVIVLAAVDVVMFGAFTGAMNVLMLYSEFVFGWVNMESGTFLSAANFCRAVSTAAVLPYAVKFSRYFTPRYAPAKEDPEEPTLGTLDVLLLRVSIVSDVIGNIGYALAPIGPLFTTSGAVAALGAIGLATSEASMTKPVGHAQTGELLGALGFLQSLARVVAVYSWTADSAPMLVFWGIAACFGVAGILTFLARVDTHGR</sequence>
<dbReference type="Pfam" id="PF00067">
    <property type="entry name" value="p450"/>
    <property type="match status" value="1"/>
</dbReference>
<dbReference type="GO" id="GO:0016705">
    <property type="term" value="F:oxidoreductase activity, acting on paired donors, with incorporation or reduction of molecular oxygen"/>
    <property type="evidence" value="ECO:0007669"/>
    <property type="project" value="InterPro"/>
</dbReference>